<dbReference type="GO" id="GO:0031625">
    <property type="term" value="F:ubiquitin protein ligase binding"/>
    <property type="evidence" value="ECO:0007669"/>
    <property type="project" value="TreeGrafter"/>
</dbReference>
<feature type="transmembrane region" description="Helical" evidence="2">
    <location>
        <begin position="187"/>
        <end position="205"/>
    </location>
</feature>
<dbReference type="InterPro" id="IPR008485">
    <property type="entry name" value="JAMP"/>
</dbReference>
<keyword evidence="2" id="KW-1133">Transmembrane helix</keyword>
<reference evidence="3" key="1">
    <citation type="submission" date="2020-11" db="EMBL/GenBank/DDBJ databases">
        <authorList>
            <person name="Tran Van P."/>
        </authorList>
    </citation>
    <scope>NUCLEOTIDE SEQUENCE</scope>
</reference>
<dbReference type="GO" id="GO:0036503">
    <property type="term" value="P:ERAD pathway"/>
    <property type="evidence" value="ECO:0007669"/>
    <property type="project" value="TreeGrafter"/>
</dbReference>
<evidence type="ECO:0000256" key="2">
    <source>
        <dbReference type="SAM" id="Phobius"/>
    </source>
</evidence>
<dbReference type="GO" id="GO:0016020">
    <property type="term" value="C:membrane"/>
    <property type="evidence" value="ECO:0007669"/>
    <property type="project" value="InterPro"/>
</dbReference>
<dbReference type="Pfam" id="PF05571">
    <property type="entry name" value="JAMP"/>
    <property type="match status" value="1"/>
</dbReference>
<dbReference type="EMBL" id="OE181654">
    <property type="protein sequence ID" value="CAD7573492.1"/>
    <property type="molecule type" value="Genomic_DNA"/>
</dbReference>
<dbReference type="AlphaFoldDB" id="A0A7R9J6F2"/>
<dbReference type="PANTHER" id="PTHR12740">
    <property type="entry name" value="JNK1/MAPK8-ASSOCIATED MEMBRANE PROTEIN"/>
    <property type="match status" value="1"/>
</dbReference>
<feature type="region of interest" description="Disordered" evidence="1">
    <location>
        <begin position="1"/>
        <end position="70"/>
    </location>
</feature>
<evidence type="ECO:0000313" key="3">
    <source>
        <dbReference type="EMBL" id="CAD7573492.1"/>
    </source>
</evidence>
<accession>A0A7R9J6F2</accession>
<proteinExistence type="predicted"/>
<evidence type="ECO:0000256" key="1">
    <source>
        <dbReference type="SAM" id="MobiDB-lite"/>
    </source>
</evidence>
<sequence length="219" mass="24321">MASLVLTDSSQLTSDSQHLASDEGRTRQESSLSTEPPRVHDPSPFLQERGRGKSIRVSNKPPQNKDVSHTIPARSMAGVEGRLLNLIPSLFSTELSPTTVCTTKYRLLLVYSSPMASLVLTDSSQLTSDSQHLGDAVRPSSCPGIYCGRHYLADGNWSDCGACPRGYRTNSYSICVKCEDSPEFYDWLYLGFMVLLALVLHWFCIDTAALRRRFGTLFY</sequence>
<dbReference type="PANTHER" id="PTHR12740:SF4">
    <property type="entry name" value="JNK1_MAPK8-ASSOCIATED MEMBRANE PROTEIN"/>
    <property type="match status" value="1"/>
</dbReference>
<feature type="compositionally biased region" description="Polar residues" evidence="1">
    <location>
        <begin position="1"/>
        <end position="19"/>
    </location>
</feature>
<name>A0A7R9J6F2_TIMCA</name>
<keyword evidence="2" id="KW-0812">Transmembrane</keyword>
<dbReference type="GO" id="GO:0006986">
    <property type="term" value="P:response to unfolded protein"/>
    <property type="evidence" value="ECO:0007669"/>
    <property type="project" value="InterPro"/>
</dbReference>
<organism evidence="3">
    <name type="scientific">Timema californicum</name>
    <name type="common">California timema</name>
    <name type="synonym">Walking stick</name>
    <dbReference type="NCBI Taxonomy" id="61474"/>
    <lineage>
        <taxon>Eukaryota</taxon>
        <taxon>Metazoa</taxon>
        <taxon>Ecdysozoa</taxon>
        <taxon>Arthropoda</taxon>
        <taxon>Hexapoda</taxon>
        <taxon>Insecta</taxon>
        <taxon>Pterygota</taxon>
        <taxon>Neoptera</taxon>
        <taxon>Polyneoptera</taxon>
        <taxon>Phasmatodea</taxon>
        <taxon>Timematodea</taxon>
        <taxon>Timematoidea</taxon>
        <taxon>Timematidae</taxon>
        <taxon>Timema</taxon>
    </lineage>
</organism>
<keyword evidence="2" id="KW-0472">Membrane</keyword>
<gene>
    <name evidence="3" type="ORF">TCMB3V08_LOCUS6130</name>
</gene>
<protein>
    <submittedName>
        <fullName evidence="3">(California timema) hypothetical protein</fullName>
    </submittedName>
</protein>